<comment type="catalytic activity">
    <reaction evidence="4">
        <text>O-phospho-L-seryl-[protein] + H2O = L-seryl-[protein] + phosphate</text>
        <dbReference type="Rhea" id="RHEA:20629"/>
        <dbReference type="Rhea" id="RHEA-COMP:9863"/>
        <dbReference type="Rhea" id="RHEA-COMP:11604"/>
        <dbReference type="ChEBI" id="CHEBI:15377"/>
        <dbReference type="ChEBI" id="CHEBI:29999"/>
        <dbReference type="ChEBI" id="CHEBI:43474"/>
        <dbReference type="ChEBI" id="CHEBI:83421"/>
        <dbReference type="EC" id="3.1.3.16"/>
    </reaction>
</comment>
<evidence type="ECO:0000256" key="4">
    <source>
        <dbReference type="ARBA" id="ARBA00047761"/>
    </source>
</evidence>
<sequence>MDIENTEPELTDSCAGISHGVDANGCNKAKDGDPKNPYLELMEEIVEGKIYLRTVDESMSEVLRQKHRITHVLTLCNAHFLPEQRRDLVLVIRRDRDEDIYSHFYEAVDYIHSVLLRQGKVLIHCMLEISRGIIIVAAYLIHTRNMTVEEALACIRQRREWDVSHGSFLKQLRIYECSHNPSSDNPKYLTWKSKQDNSAVSLKTYLFLDRIYLRGSFLPDEDEAEAKIKAMKVTHLLTTVSQRRISLDSKFHVIDTQRIYQAAQFIHAALEAKGTVLIYYPEESVSWTIICTYLMAYANSKNSETVYATMDAGLVSNAFEGEWKPVEHRPRIVVTGTEYSDATESKTLGRETVKVTNDQESTIGVNKELNHLKDERYQSGSKSEKTKFSKKVKTWFGHGRGGSKSGKEG</sequence>
<dbReference type="PROSITE" id="PS50056">
    <property type="entry name" value="TYR_PHOSPHATASE_2"/>
    <property type="match status" value="1"/>
</dbReference>
<dbReference type="Pfam" id="PF00782">
    <property type="entry name" value="DSPc"/>
    <property type="match status" value="1"/>
</dbReference>
<evidence type="ECO:0000313" key="7">
    <source>
        <dbReference type="EMBL" id="KAK0466449.1"/>
    </source>
</evidence>
<dbReference type="InterPro" id="IPR000387">
    <property type="entry name" value="Tyr_Pase_dom"/>
</dbReference>
<dbReference type="PANTHER" id="PTHR45948:SF2">
    <property type="entry name" value="DUAL SPECIFICITY PROTEIN PHOSPHATASE"/>
    <property type="match status" value="1"/>
</dbReference>
<dbReference type="InterPro" id="IPR029021">
    <property type="entry name" value="Prot-tyrosine_phosphatase-like"/>
</dbReference>
<dbReference type="GeneID" id="85355143"/>
<evidence type="ECO:0000256" key="3">
    <source>
        <dbReference type="ARBA" id="ARBA00022912"/>
    </source>
</evidence>
<keyword evidence="8" id="KW-1185">Reference proteome</keyword>
<dbReference type="GO" id="GO:0007165">
    <property type="term" value="P:signal transduction"/>
    <property type="evidence" value="ECO:0007669"/>
    <property type="project" value="TreeGrafter"/>
</dbReference>
<protein>
    <submittedName>
        <fullName evidence="7">Dual specificity phosphatase</fullName>
    </submittedName>
</protein>
<keyword evidence="2" id="KW-0378">Hydrolase</keyword>
<dbReference type="Proteomes" id="UP001175211">
    <property type="component" value="Unassembled WGS sequence"/>
</dbReference>
<evidence type="ECO:0000256" key="5">
    <source>
        <dbReference type="ARBA" id="ARBA00048336"/>
    </source>
</evidence>
<organism evidence="7 8">
    <name type="scientific">Armillaria tabescens</name>
    <name type="common">Ringless honey mushroom</name>
    <name type="synonym">Agaricus tabescens</name>
    <dbReference type="NCBI Taxonomy" id="1929756"/>
    <lineage>
        <taxon>Eukaryota</taxon>
        <taxon>Fungi</taxon>
        <taxon>Dikarya</taxon>
        <taxon>Basidiomycota</taxon>
        <taxon>Agaricomycotina</taxon>
        <taxon>Agaricomycetes</taxon>
        <taxon>Agaricomycetidae</taxon>
        <taxon>Agaricales</taxon>
        <taxon>Marasmiineae</taxon>
        <taxon>Physalacriaceae</taxon>
        <taxon>Desarmillaria</taxon>
    </lineage>
</organism>
<dbReference type="InterPro" id="IPR020422">
    <property type="entry name" value="TYR_PHOSPHATASE_DUAL_dom"/>
</dbReference>
<comment type="caution">
    <text evidence="7">The sequence shown here is derived from an EMBL/GenBank/DDBJ whole genome shotgun (WGS) entry which is preliminary data.</text>
</comment>
<gene>
    <name evidence="7" type="ORF">EV420DRAFT_1511670</name>
</gene>
<accession>A0AA39NIV5</accession>
<dbReference type="GO" id="GO:0004722">
    <property type="term" value="F:protein serine/threonine phosphatase activity"/>
    <property type="evidence" value="ECO:0007669"/>
    <property type="project" value="UniProtKB-EC"/>
</dbReference>
<dbReference type="RefSeq" id="XP_060337276.1">
    <property type="nucleotide sequence ID" value="XM_060471595.1"/>
</dbReference>
<keyword evidence="3" id="KW-0904">Protein phosphatase</keyword>
<dbReference type="CDD" id="cd14498">
    <property type="entry name" value="DSP"/>
    <property type="match status" value="1"/>
</dbReference>
<dbReference type="SMART" id="SM00195">
    <property type="entry name" value="DSPc"/>
    <property type="match status" value="1"/>
</dbReference>
<proteinExistence type="inferred from homology"/>
<evidence type="ECO:0000256" key="1">
    <source>
        <dbReference type="ARBA" id="ARBA00008601"/>
    </source>
</evidence>
<evidence type="ECO:0000256" key="2">
    <source>
        <dbReference type="ARBA" id="ARBA00022801"/>
    </source>
</evidence>
<dbReference type="InterPro" id="IPR000340">
    <property type="entry name" value="Dual-sp_phosphatase_cat-dom"/>
</dbReference>
<dbReference type="EMBL" id="JAUEPS010000004">
    <property type="protein sequence ID" value="KAK0466449.1"/>
    <property type="molecule type" value="Genomic_DNA"/>
</dbReference>
<dbReference type="AlphaFoldDB" id="A0AA39NIV5"/>
<comment type="similarity">
    <text evidence="1">Belongs to the protein-tyrosine phosphatase family. Non-receptor class dual specificity subfamily.</text>
</comment>
<reference evidence="7" key="1">
    <citation type="submission" date="2023-06" db="EMBL/GenBank/DDBJ databases">
        <authorList>
            <consortium name="Lawrence Berkeley National Laboratory"/>
            <person name="Ahrendt S."/>
            <person name="Sahu N."/>
            <person name="Indic B."/>
            <person name="Wong-Bajracharya J."/>
            <person name="Merenyi Z."/>
            <person name="Ke H.-M."/>
            <person name="Monk M."/>
            <person name="Kocsube S."/>
            <person name="Drula E."/>
            <person name="Lipzen A."/>
            <person name="Balint B."/>
            <person name="Henrissat B."/>
            <person name="Andreopoulos B."/>
            <person name="Martin F.M."/>
            <person name="Harder C.B."/>
            <person name="Rigling D."/>
            <person name="Ford K.L."/>
            <person name="Foster G.D."/>
            <person name="Pangilinan J."/>
            <person name="Papanicolaou A."/>
            <person name="Barry K."/>
            <person name="LaButti K."/>
            <person name="Viragh M."/>
            <person name="Koriabine M."/>
            <person name="Yan M."/>
            <person name="Riley R."/>
            <person name="Champramary S."/>
            <person name="Plett K.L."/>
            <person name="Tsai I.J."/>
            <person name="Slot J."/>
            <person name="Sipos G."/>
            <person name="Plett J."/>
            <person name="Nagy L.G."/>
            <person name="Grigoriev I.V."/>
        </authorList>
    </citation>
    <scope>NUCLEOTIDE SEQUENCE</scope>
    <source>
        <strain evidence="7">CCBAS 213</strain>
    </source>
</reference>
<comment type="catalytic activity">
    <reaction evidence="5">
        <text>O-phospho-L-threonyl-[protein] + H2O = L-threonyl-[protein] + phosphate</text>
        <dbReference type="Rhea" id="RHEA:47004"/>
        <dbReference type="Rhea" id="RHEA-COMP:11060"/>
        <dbReference type="Rhea" id="RHEA-COMP:11605"/>
        <dbReference type="ChEBI" id="CHEBI:15377"/>
        <dbReference type="ChEBI" id="CHEBI:30013"/>
        <dbReference type="ChEBI" id="CHEBI:43474"/>
        <dbReference type="ChEBI" id="CHEBI:61977"/>
        <dbReference type="EC" id="3.1.3.16"/>
    </reaction>
</comment>
<name>A0AA39NIV5_ARMTA</name>
<dbReference type="Gene3D" id="3.90.190.10">
    <property type="entry name" value="Protein tyrosine phosphatase superfamily"/>
    <property type="match status" value="1"/>
</dbReference>
<dbReference type="SUPFAM" id="SSF52799">
    <property type="entry name" value="(Phosphotyrosine protein) phosphatases II"/>
    <property type="match status" value="1"/>
</dbReference>
<evidence type="ECO:0000313" key="8">
    <source>
        <dbReference type="Proteomes" id="UP001175211"/>
    </source>
</evidence>
<evidence type="ECO:0000259" key="6">
    <source>
        <dbReference type="PROSITE" id="PS50056"/>
    </source>
</evidence>
<dbReference type="PANTHER" id="PTHR45948">
    <property type="entry name" value="DUAL SPECIFICITY PROTEIN PHOSPHATASE DDB_G0269404-RELATED"/>
    <property type="match status" value="1"/>
</dbReference>
<feature type="domain" description="Tyrosine specific protein phosphatases" evidence="6">
    <location>
        <begin position="102"/>
        <end position="159"/>
    </location>
</feature>
<dbReference type="GO" id="GO:0005829">
    <property type="term" value="C:cytosol"/>
    <property type="evidence" value="ECO:0007669"/>
    <property type="project" value="TreeGrafter"/>
</dbReference>
<dbReference type="GO" id="GO:0004725">
    <property type="term" value="F:protein tyrosine phosphatase activity"/>
    <property type="evidence" value="ECO:0007669"/>
    <property type="project" value="TreeGrafter"/>
</dbReference>